<evidence type="ECO:0000256" key="2">
    <source>
        <dbReference type="ARBA" id="ARBA00005194"/>
    </source>
</evidence>
<reference evidence="16" key="1">
    <citation type="journal article" date="2014" name="PLoS ONE">
        <title>Phs1 and the synthesis of very long chain Fatty acids are required for ballistospore formation.</title>
        <authorList>
            <person name="Ianiri G."/>
            <person name="Abhyankar R."/>
            <person name="Kihara A."/>
            <person name="Idnurm A."/>
        </authorList>
    </citation>
    <scope>NUCLEOTIDE SEQUENCE</scope>
    <source>
        <strain evidence="16">IAM 13481</strain>
    </source>
</reference>
<dbReference type="GO" id="GO:0102158">
    <property type="term" value="F:very-long-chain (3R)-3-hydroxyacyl-CoA dehydratase activity"/>
    <property type="evidence" value="ECO:0007669"/>
    <property type="project" value="UniProtKB-EC"/>
</dbReference>
<evidence type="ECO:0000256" key="12">
    <source>
        <dbReference type="ARBA" id="ARBA00023239"/>
    </source>
</evidence>
<dbReference type="AlphaFoldDB" id="V9LTL9"/>
<accession>V9LTL9</accession>
<dbReference type="Pfam" id="PF04387">
    <property type="entry name" value="PTPLA"/>
    <property type="match status" value="1"/>
</dbReference>
<dbReference type="EC" id="4.2.1.134" evidence="4 14"/>
<feature type="region of interest" description="Disordered" evidence="15">
    <location>
        <begin position="1"/>
        <end position="25"/>
    </location>
</feature>
<evidence type="ECO:0000256" key="4">
    <source>
        <dbReference type="ARBA" id="ARBA00013122"/>
    </source>
</evidence>
<gene>
    <name evidence="16" type="primary">PHS1</name>
</gene>
<feature type="region of interest" description="Disordered" evidence="15">
    <location>
        <begin position="292"/>
        <end position="313"/>
    </location>
</feature>
<feature type="transmembrane region" description="Helical" evidence="14">
    <location>
        <begin position="185"/>
        <end position="205"/>
    </location>
</feature>
<evidence type="ECO:0000256" key="10">
    <source>
        <dbReference type="ARBA" id="ARBA00023136"/>
    </source>
</evidence>
<keyword evidence="6 14" id="KW-0812">Transmembrane</keyword>
<evidence type="ECO:0000256" key="5">
    <source>
        <dbReference type="ARBA" id="ARBA00022516"/>
    </source>
</evidence>
<keyword evidence="11 14" id="KW-0275">Fatty acid biosynthesis</keyword>
<dbReference type="GO" id="GO:0030497">
    <property type="term" value="P:fatty acid elongation"/>
    <property type="evidence" value="ECO:0007669"/>
    <property type="project" value="TreeGrafter"/>
</dbReference>
<comment type="caution">
    <text evidence="14">Lacks conserved residue(s) required for the propagation of feature annotation.</text>
</comment>
<feature type="transmembrane region" description="Helical" evidence="14">
    <location>
        <begin position="217"/>
        <end position="240"/>
    </location>
</feature>
<evidence type="ECO:0000256" key="15">
    <source>
        <dbReference type="SAM" id="MobiDB-lite"/>
    </source>
</evidence>
<keyword evidence="5 14" id="KW-0444">Lipid biosynthesis</keyword>
<dbReference type="GO" id="GO:0030148">
    <property type="term" value="P:sphingolipid biosynthetic process"/>
    <property type="evidence" value="ECO:0007669"/>
    <property type="project" value="TreeGrafter"/>
</dbReference>
<comment type="subcellular location">
    <subcellularLocation>
        <location evidence="14">Endoplasmic reticulum membrane</location>
        <topology evidence="14">Multi-pass membrane protein</topology>
    </subcellularLocation>
    <subcellularLocation>
        <location evidence="1">Membrane</location>
        <topology evidence="1">Multi-pass membrane protein</topology>
    </subcellularLocation>
</comment>
<proteinExistence type="inferred from homology"/>
<evidence type="ECO:0000256" key="9">
    <source>
        <dbReference type="ARBA" id="ARBA00023098"/>
    </source>
</evidence>
<dbReference type="GO" id="GO:0042761">
    <property type="term" value="P:very long-chain fatty acid biosynthetic process"/>
    <property type="evidence" value="ECO:0007669"/>
    <property type="project" value="TreeGrafter"/>
</dbReference>
<keyword evidence="14" id="KW-0256">Endoplasmic reticulum</keyword>
<keyword evidence="10 14" id="KW-0472">Membrane</keyword>
<evidence type="ECO:0000256" key="13">
    <source>
        <dbReference type="ARBA" id="ARBA00036671"/>
    </source>
</evidence>
<evidence type="ECO:0000256" key="14">
    <source>
        <dbReference type="RuleBase" id="RU363109"/>
    </source>
</evidence>
<comment type="catalytic activity">
    <reaction evidence="13 14">
        <text>a very-long-chain (3R)-3-hydroxyacyl-CoA = a very-long-chain (2E)-enoyl-CoA + H2O</text>
        <dbReference type="Rhea" id="RHEA:45812"/>
        <dbReference type="ChEBI" id="CHEBI:15377"/>
        <dbReference type="ChEBI" id="CHEBI:83728"/>
        <dbReference type="ChEBI" id="CHEBI:85440"/>
        <dbReference type="EC" id="4.2.1.134"/>
    </reaction>
</comment>
<comment type="pathway">
    <text evidence="2 14">Lipid metabolism; fatty acid biosynthesis.</text>
</comment>
<dbReference type="GO" id="GO:0005789">
    <property type="term" value="C:endoplasmic reticulum membrane"/>
    <property type="evidence" value="ECO:0007669"/>
    <property type="project" value="UniProtKB-SubCell"/>
</dbReference>
<evidence type="ECO:0000256" key="8">
    <source>
        <dbReference type="ARBA" id="ARBA00022989"/>
    </source>
</evidence>
<dbReference type="UniPathway" id="UPA00094"/>
<evidence type="ECO:0000256" key="7">
    <source>
        <dbReference type="ARBA" id="ARBA00022832"/>
    </source>
</evidence>
<feature type="transmembrane region" description="Helical" evidence="14">
    <location>
        <begin position="147"/>
        <end position="164"/>
    </location>
</feature>
<evidence type="ECO:0000256" key="3">
    <source>
        <dbReference type="ARBA" id="ARBA00007811"/>
    </source>
</evidence>
<feature type="transmembrane region" description="Helical" evidence="14">
    <location>
        <begin position="36"/>
        <end position="55"/>
    </location>
</feature>
<dbReference type="PANTHER" id="PTHR11035">
    <property type="entry name" value="VERY-LONG-CHAIN (3R)-3-HYDROXYACYL-COA DEHYDRATASE"/>
    <property type="match status" value="1"/>
</dbReference>
<name>V9LTL9_9BASI</name>
<protein>
    <recommendedName>
        <fullName evidence="4 14">Very-long-chain (3R)-3-hydroxyacyl-CoA dehydratase</fullName>
        <ecNumber evidence="4 14">4.2.1.134</ecNumber>
    </recommendedName>
</protein>
<dbReference type="EMBL" id="JQ068150">
    <property type="protein sequence ID" value="AFU52581.1"/>
    <property type="molecule type" value="Genomic_DNA"/>
</dbReference>
<organism evidence="16">
    <name type="scientific">Sporobolomyces primogenomicus</name>
    <dbReference type="NCBI Taxonomy" id="2877795"/>
    <lineage>
        <taxon>Eukaryota</taxon>
        <taxon>Fungi</taxon>
        <taxon>Dikarya</taxon>
        <taxon>Basidiomycota</taxon>
        <taxon>Pucciniomycotina</taxon>
        <taxon>Microbotryomycetes</taxon>
        <taxon>Sporidiobolales</taxon>
        <taxon>Sporidiobolaceae</taxon>
        <taxon>Sporobolomyces</taxon>
    </lineage>
</organism>
<comment type="function">
    <text evidence="14">Catalyzes the third of the four reactions of the long-chain fatty acids elongation cycle. This endoplasmic reticulum-bound enzymatic process, allows the addition of two carbons to the chain of long- and very long-chain fatty acids/VLCFAs per cycle. This enzyme catalyzes the dehydration of the 3-hydroxyacyl-CoA intermediate into trans-2,3-enoyl-CoA, within each cycle of fatty acid elongation. Thereby, it participates to the production of VLCFAs of different chain lengths that are involved in multiple biological processes as precursors of membrane lipids and lipid mediators.</text>
</comment>
<keyword evidence="9 14" id="KW-0443">Lipid metabolism</keyword>
<evidence type="ECO:0000313" key="16">
    <source>
        <dbReference type="EMBL" id="AFU52581.1"/>
    </source>
</evidence>
<feature type="compositionally biased region" description="Low complexity" evidence="15">
    <location>
        <begin position="1"/>
        <end position="22"/>
    </location>
</feature>
<dbReference type="InterPro" id="IPR007482">
    <property type="entry name" value="Tyr_Pase-like_PTPLA"/>
</dbReference>
<feature type="compositionally biased region" description="Low complexity" evidence="15">
    <location>
        <begin position="294"/>
        <end position="313"/>
    </location>
</feature>
<comment type="similarity">
    <text evidence="3 14">Belongs to the very long-chain fatty acids dehydratase HACD family.</text>
</comment>
<keyword evidence="7 14" id="KW-0276">Fatty acid metabolism</keyword>
<keyword evidence="12 14" id="KW-0456">Lyase</keyword>
<keyword evidence="8 14" id="KW-1133">Transmembrane helix</keyword>
<evidence type="ECO:0000256" key="11">
    <source>
        <dbReference type="ARBA" id="ARBA00023160"/>
    </source>
</evidence>
<dbReference type="PANTHER" id="PTHR11035:SF3">
    <property type="entry name" value="VERY-LONG-CHAIN (3R)-3-HYDROXYACYL-COA DEHYDRATASE"/>
    <property type="match status" value="1"/>
</dbReference>
<feature type="region of interest" description="Disordered" evidence="15">
    <location>
        <begin position="250"/>
        <end position="278"/>
    </location>
</feature>
<evidence type="ECO:0000256" key="6">
    <source>
        <dbReference type="ARBA" id="ARBA00022692"/>
    </source>
</evidence>
<sequence length="313" mass="34206">MSAASRVSSSSSPSSPGASSARPRAKKSSPIKTTYLVSYNLVSALAWTYVLSLVVKHLIGQDGFTGLKEYLGVQGTIETLGERANTAFDQFGDQVKWVQTAAILEAVHSATRLVRSPLGTTVAQIASRLLIVWYVCVVFPQVPQTPFYVSMVTAWSFAEIIRYLHYATNLMNIKVPILEWIRYTAFYVLYPVGAGSEATLIYFSATHARQKFGPLGYFATIGLTLFWPPALAFMMSHMHVQRRKHLRKARASVASSPSTAIASKENEDKSTPVKSIAPKDITSKLVPDAIIEGTASATPARSTRSRSKITSSH</sequence>
<dbReference type="BRENDA" id="4.2.1.134">
    <property type="organism ID" value="5845"/>
</dbReference>
<evidence type="ECO:0000256" key="1">
    <source>
        <dbReference type="ARBA" id="ARBA00004141"/>
    </source>
</evidence>